<keyword evidence="10 11" id="KW-0472">Membrane</keyword>
<evidence type="ECO:0000256" key="4">
    <source>
        <dbReference type="ARBA" id="ARBA00022670"/>
    </source>
</evidence>
<dbReference type="InterPro" id="IPR041489">
    <property type="entry name" value="PDZ_6"/>
</dbReference>
<dbReference type="EMBL" id="CP003379">
    <property type="protein sequence ID" value="AFL87247.1"/>
    <property type="molecule type" value="Genomic_DNA"/>
</dbReference>
<feature type="transmembrane region" description="Helical" evidence="11">
    <location>
        <begin position="31"/>
        <end position="51"/>
    </location>
</feature>
<dbReference type="GO" id="GO:0004222">
    <property type="term" value="F:metalloendopeptidase activity"/>
    <property type="evidence" value="ECO:0007669"/>
    <property type="project" value="InterPro"/>
</dbReference>
<proteinExistence type="inferred from homology"/>
<dbReference type="PANTHER" id="PTHR42837">
    <property type="entry name" value="REGULATOR OF SIGMA-E PROTEASE RSEP"/>
    <property type="match status" value="1"/>
</dbReference>
<evidence type="ECO:0000256" key="8">
    <source>
        <dbReference type="ARBA" id="ARBA00022989"/>
    </source>
</evidence>
<evidence type="ECO:0000256" key="6">
    <source>
        <dbReference type="ARBA" id="ARBA00022801"/>
    </source>
</evidence>
<dbReference type="InterPro" id="IPR008915">
    <property type="entry name" value="Peptidase_M50"/>
</dbReference>
<evidence type="ECO:0000313" key="14">
    <source>
        <dbReference type="Proteomes" id="UP000006056"/>
    </source>
</evidence>
<evidence type="ECO:0000256" key="9">
    <source>
        <dbReference type="ARBA" id="ARBA00023049"/>
    </source>
</evidence>
<keyword evidence="14" id="KW-1185">Reference proteome</keyword>
<dbReference type="GO" id="GO:0006508">
    <property type="term" value="P:proteolysis"/>
    <property type="evidence" value="ECO:0007669"/>
    <property type="project" value="UniProtKB-KW"/>
</dbReference>
<dbReference type="CDD" id="cd06163">
    <property type="entry name" value="S2P-M50_PDZ_RseP-like"/>
    <property type="match status" value="1"/>
</dbReference>
<dbReference type="InterPro" id="IPR004387">
    <property type="entry name" value="Pept_M50_Zn"/>
</dbReference>
<dbReference type="Pfam" id="PF17820">
    <property type="entry name" value="PDZ_6"/>
    <property type="match status" value="1"/>
</dbReference>
<feature type="transmembrane region" description="Helical" evidence="11">
    <location>
        <begin position="154"/>
        <end position="177"/>
    </location>
</feature>
<feature type="domain" description="PDZ" evidence="12">
    <location>
        <begin position="266"/>
        <end position="336"/>
    </location>
</feature>
<evidence type="ECO:0000256" key="5">
    <source>
        <dbReference type="ARBA" id="ARBA00022692"/>
    </source>
</evidence>
<keyword evidence="9" id="KW-0482">Metalloprotease</keyword>
<evidence type="ECO:0000259" key="12">
    <source>
        <dbReference type="SMART" id="SM00228"/>
    </source>
</evidence>
<keyword evidence="7" id="KW-0862">Zinc</keyword>
<evidence type="ECO:0000256" key="10">
    <source>
        <dbReference type="ARBA" id="ARBA00023136"/>
    </source>
</evidence>
<protein>
    <submittedName>
        <fullName evidence="13">Putative membrane-associated Zn-dependent protease</fullName>
    </submittedName>
</protein>
<accession>I3ZDC9</accession>
<dbReference type="Proteomes" id="UP000006056">
    <property type="component" value="Chromosome"/>
</dbReference>
<dbReference type="SMART" id="SM00228">
    <property type="entry name" value="PDZ"/>
    <property type="match status" value="1"/>
</dbReference>
<dbReference type="PANTHER" id="PTHR42837:SF2">
    <property type="entry name" value="MEMBRANE METALLOPROTEASE ARASP2, CHLOROPLASTIC-RELATED"/>
    <property type="match status" value="1"/>
</dbReference>
<name>I3ZDC9_TERRK</name>
<feature type="transmembrane region" description="Helical" evidence="11">
    <location>
        <begin position="479"/>
        <end position="496"/>
    </location>
</feature>
<dbReference type="eggNOG" id="COG0750">
    <property type="taxonomic scope" value="Bacteria"/>
</dbReference>
<keyword evidence="4 13" id="KW-0645">Protease</keyword>
<keyword evidence="8 11" id="KW-1133">Transmembrane helix</keyword>
<organism evidence="13 14">
    <name type="scientific">Terriglobus roseus (strain DSM 18391 / NRRL B-41598 / KBS 63)</name>
    <dbReference type="NCBI Taxonomy" id="926566"/>
    <lineage>
        <taxon>Bacteria</taxon>
        <taxon>Pseudomonadati</taxon>
        <taxon>Acidobacteriota</taxon>
        <taxon>Terriglobia</taxon>
        <taxon>Terriglobales</taxon>
        <taxon>Acidobacteriaceae</taxon>
        <taxon>Terriglobus</taxon>
    </lineage>
</organism>
<dbReference type="SUPFAM" id="SSF50156">
    <property type="entry name" value="PDZ domain-like"/>
    <property type="match status" value="2"/>
</dbReference>
<comment type="cofactor">
    <cofactor evidence="1">
        <name>Zn(2+)</name>
        <dbReference type="ChEBI" id="CHEBI:29105"/>
    </cofactor>
</comment>
<reference evidence="13 14" key="1">
    <citation type="submission" date="2012-06" db="EMBL/GenBank/DDBJ databases">
        <title>Complete genome of Terriglobus roseus DSM 18391.</title>
        <authorList>
            <consortium name="US DOE Joint Genome Institute (JGI-PGF)"/>
            <person name="Lucas S."/>
            <person name="Copeland A."/>
            <person name="Lapidus A."/>
            <person name="Glavina del Rio T."/>
            <person name="Dalin E."/>
            <person name="Tice H."/>
            <person name="Bruce D."/>
            <person name="Goodwin L."/>
            <person name="Pitluck S."/>
            <person name="Peters L."/>
            <person name="Mikhailova N."/>
            <person name="Munk A.C.C."/>
            <person name="Kyrpides N."/>
            <person name="Mavromatis K."/>
            <person name="Ivanova N."/>
            <person name="Brettin T."/>
            <person name="Detter J.C."/>
            <person name="Han C."/>
            <person name="Larimer F."/>
            <person name="Land M."/>
            <person name="Hauser L."/>
            <person name="Markowitz V."/>
            <person name="Cheng J.-F."/>
            <person name="Hugenholtz P."/>
            <person name="Woyke T."/>
            <person name="Wu D."/>
            <person name="Brambilla E."/>
            <person name="Klenk H.-P."/>
            <person name="Eisen J.A."/>
        </authorList>
    </citation>
    <scope>NUCLEOTIDE SEQUENCE [LARGE SCALE GENOMIC DNA]</scope>
    <source>
        <strain evidence="14">DSM 18391 / NRRL B-41598 / KBS 63</strain>
    </source>
</reference>
<evidence type="ECO:0000256" key="11">
    <source>
        <dbReference type="SAM" id="Phobius"/>
    </source>
</evidence>
<evidence type="ECO:0000256" key="2">
    <source>
        <dbReference type="ARBA" id="ARBA00004141"/>
    </source>
</evidence>
<dbReference type="Gene3D" id="2.30.42.10">
    <property type="match status" value="1"/>
</dbReference>
<dbReference type="Pfam" id="PF02163">
    <property type="entry name" value="Peptidase_M50"/>
    <property type="match status" value="1"/>
</dbReference>
<comment type="similarity">
    <text evidence="3">Belongs to the peptidase M50B family.</text>
</comment>
<evidence type="ECO:0000256" key="7">
    <source>
        <dbReference type="ARBA" id="ARBA00022833"/>
    </source>
</evidence>
<evidence type="ECO:0000256" key="3">
    <source>
        <dbReference type="ARBA" id="ARBA00007931"/>
    </source>
</evidence>
<keyword evidence="5 11" id="KW-0812">Transmembrane</keyword>
<evidence type="ECO:0000256" key="1">
    <source>
        <dbReference type="ARBA" id="ARBA00001947"/>
    </source>
</evidence>
<dbReference type="NCBIfam" id="TIGR00054">
    <property type="entry name" value="RIP metalloprotease RseP"/>
    <property type="match status" value="1"/>
</dbReference>
<dbReference type="KEGG" id="trs:Terro_0925"/>
<dbReference type="AlphaFoldDB" id="I3ZDC9"/>
<dbReference type="InterPro" id="IPR001478">
    <property type="entry name" value="PDZ"/>
</dbReference>
<sequence>MNLTLSRDFHRLRLNLDVLRFCGWFEGFLHIPHVLIVTVYFLVILGIMVLVHEFGHFAVAKLCGVRVEAFSIGMGKRLFGWVHNGTDYKICMLPLGGYVKMSGETEMEMIQTSPTETNIRQAPSVTDYSDDDRTGVKTLDPGNFNTKPRWQRMLIALAGPIANFILAIGIFTVIAHFHHETVEYLQDRSELDYVSHNSLASKTGVAAGDSIVRFDTVEHPSWQDVMIRGSLKQNLVVPFSYVHDGKRVDSSIPVNFTGGPEDFSPDELGLIPRMQAGPVLVSDLPDATAPAAVAGLRPGDAIVSIDGHSFHGTEATGAYLKDGGGKPVTLVVAHNGVNRTVVVTPRISPTQNGSPAYRLGFAAVPPPVVTTRQPIGAAVATAWRDFTKSSMLIFDVLGGMFKRQVSVRNLSGPVGIAQQVGLAQSMGTWKVLELMAGISLNLGIFNLLPMPVLDGGMILFLIIESIMRRDVNAAVKERIYQAAFVCILIFAVFVIFNDITKLSFFTHKPS</sequence>
<dbReference type="HOGENOM" id="CLU_025778_0_0_0"/>
<keyword evidence="6" id="KW-0378">Hydrolase</keyword>
<dbReference type="STRING" id="926566.Terro_0925"/>
<comment type="subcellular location">
    <subcellularLocation>
        <location evidence="2">Membrane</location>
        <topology evidence="2">Multi-pass membrane protein</topology>
    </subcellularLocation>
</comment>
<dbReference type="GO" id="GO:0016020">
    <property type="term" value="C:membrane"/>
    <property type="evidence" value="ECO:0007669"/>
    <property type="project" value="UniProtKB-SubCell"/>
</dbReference>
<feature type="transmembrane region" description="Helical" evidence="11">
    <location>
        <begin position="447"/>
        <end position="467"/>
    </location>
</feature>
<dbReference type="InterPro" id="IPR036034">
    <property type="entry name" value="PDZ_sf"/>
</dbReference>
<evidence type="ECO:0000313" key="13">
    <source>
        <dbReference type="EMBL" id="AFL87247.1"/>
    </source>
</evidence>
<gene>
    <name evidence="13" type="ordered locus">Terro_0925</name>
</gene>